<dbReference type="InterPro" id="IPR052513">
    <property type="entry name" value="Thioester_dehydratase-like"/>
</dbReference>
<feature type="domain" description="ChsH2 C-terminal OB-fold" evidence="1">
    <location>
        <begin position="63"/>
        <end position="118"/>
    </location>
</feature>
<proteinExistence type="predicted"/>
<reference evidence="2 3" key="1">
    <citation type="submission" date="2024-06" db="EMBL/GenBank/DDBJ databases">
        <title>The Natural Products Discovery Center: Release of the First 8490 Sequenced Strains for Exploring Actinobacteria Biosynthetic Diversity.</title>
        <authorList>
            <person name="Kalkreuter E."/>
            <person name="Kautsar S.A."/>
            <person name="Yang D."/>
            <person name="Bader C.D."/>
            <person name="Teijaro C.N."/>
            <person name="Fluegel L."/>
            <person name="Davis C.M."/>
            <person name="Simpson J.R."/>
            <person name="Lauterbach L."/>
            <person name="Steele A.D."/>
            <person name="Gui C."/>
            <person name="Meng S."/>
            <person name="Li G."/>
            <person name="Viehrig K."/>
            <person name="Ye F."/>
            <person name="Su P."/>
            <person name="Kiefer A.F."/>
            <person name="Nichols A."/>
            <person name="Cepeda A.J."/>
            <person name="Yan W."/>
            <person name="Fan B."/>
            <person name="Jiang Y."/>
            <person name="Adhikari A."/>
            <person name="Zheng C.-J."/>
            <person name="Schuster L."/>
            <person name="Cowan T.M."/>
            <person name="Smanski M.J."/>
            <person name="Chevrette M.G."/>
            <person name="De Carvalho L.P.S."/>
            <person name="Shen B."/>
        </authorList>
    </citation>
    <scope>NUCLEOTIDE SEQUENCE [LARGE SCALE GENOMIC DNA]</scope>
    <source>
        <strain evidence="2 3">NPDC038104</strain>
    </source>
</reference>
<dbReference type="EMBL" id="JBEZUR010000087">
    <property type="protein sequence ID" value="MEU3558175.1"/>
    <property type="molecule type" value="Genomic_DNA"/>
</dbReference>
<gene>
    <name evidence="2" type="ORF">AB0E65_28810</name>
</gene>
<dbReference type="Pfam" id="PF01796">
    <property type="entry name" value="OB_ChsH2_C"/>
    <property type="match status" value="1"/>
</dbReference>
<dbReference type="RefSeq" id="WP_108955617.1">
    <property type="nucleotide sequence ID" value="NZ_BEVZ01000006.1"/>
</dbReference>
<dbReference type="InterPro" id="IPR012340">
    <property type="entry name" value="NA-bd_OB-fold"/>
</dbReference>
<organism evidence="2 3">
    <name type="scientific">Streptomyces fragilis</name>
    <dbReference type="NCBI Taxonomy" id="67301"/>
    <lineage>
        <taxon>Bacteria</taxon>
        <taxon>Bacillati</taxon>
        <taxon>Actinomycetota</taxon>
        <taxon>Actinomycetes</taxon>
        <taxon>Kitasatosporales</taxon>
        <taxon>Streptomycetaceae</taxon>
        <taxon>Streptomyces</taxon>
    </lineage>
</organism>
<comment type="caution">
    <text evidence="2">The sequence shown here is derived from an EMBL/GenBank/DDBJ whole genome shotgun (WGS) entry which is preliminary data.</text>
</comment>
<evidence type="ECO:0000259" key="1">
    <source>
        <dbReference type="Pfam" id="PF01796"/>
    </source>
</evidence>
<accession>A0ABV2YR03</accession>
<dbReference type="SUPFAM" id="SSF50249">
    <property type="entry name" value="Nucleic acid-binding proteins"/>
    <property type="match status" value="1"/>
</dbReference>
<name>A0ABV2YR03_9ACTN</name>
<keyword evidence="3" id="KW-1185">Reference proteome</keyword>
<dbReference type="Proteomes" id="UP001550850">
    <property type="component" value="Unassembled WGS sequence"/>
</dbReference>
<dbReference type="PANTHER" id="PTHR34075">
    <property type="entry name" value="BLR3430 PROTEIN"/>
    <property type="match status" value="1"/>
</dbReference>
<sequence>MTVVFQSGFASHPATGFSATGVLDHVAQETEALSYQSCTWCGTAMYHKLLCPVCAGSELRTERSAGVGTVLRSTVVHRNTPSARNVSLIEMAEGFVVRGRVTGPPAGVHTGDRVRLVTAKDPVRGEPVFQLTDDTHRSWH</sequence>
<dbReference type="PANTHER" id="PTHR34075:SF5">
    <property type="entry name" value="BLR3430 PROTEIN"/>
    <property type="match status" value="1"/>
</dbReference>
<protein>
    <submittedName>
        <fullName evidence="2">OB-fold domain-containing protein</fullName>
    </submittedName>
</protein>
<evidence type="ECO:0000313" key="3">
    <source>
        <dbReference type="Proteomes" id="UP001550850"/>
    </source>
</evidence>
<dbReference type="InterPro" id="IPR002878">
    <property type="entry name" value="ChsH2_C"/>
</dbReference>
<evidence type="ECO:0000313" key="2">
    <source>
        <dbReference type="EMBL" id="MEU3558175.1"/>
    </source>
</evidence>